<dbReference type="Gene3D" id="3.55.50.30">
    <property type="match status" value="1"/>
</dbReference>
<dbReference type="Proteomes" id="UP000006327">
    <property type="component" value="Unassembled WGS sequence"/>
</dbReference>
<comment type="caution">
    <text evidence="4">The sequence shown here is derived from an EMBL/GenBank/DDBJ whole genome shotgun (WGS) entry which is preliminary data.</text>
</comment>
<protein>
    <submittedName>
        <fullName evidence="4">Transmembrane sensor</fullName>
    </submittedName>
</protein>
<keyword evidence="1" id="KW-0472">Membrane</keyword>
<dbReference type="Gene3D" id="2.60.120.1440">
    <property type="match status" value="1"/>
</dbReference>
<proteinExistence type="predicted"/>
<evidence type="ECO:0000259" key="2">
    <source>
        <dbReference type="Pfam" id="PF04773"/>
    </source>
</evidence>
<dbReference type="Pfam" id="PF16344">
    <property type="entry name" value="FecR_C"/>
    <property type="match status" value="1"/>
</dbReference>
<accession>K6YL84</accession>
<dbReference type="AlphaFoldDB" id="K6YL84"/>
<dbReference type="PIRSF" id="PIRSF018266">
    <property type="entry name" value="FecR"/>
    <property type="match status" value="1"/>
</dbReference>
<evidence type="ECO:0000256" key="1">
    <source>
        <dbReference type="SAM" id="Phobius"/>
    </source>
</evidence>
<organism evidence="4 5">
    <name type="scientific">Paraglaciecola arctica BSs20135</name>
    <dbReference type="NCBI Taxonomy" id="493475"/>
    <lineage>
        <taxon>Bacteria</taxon>
        <taxon>Pseudomonadati</taxon>
        <taxon>Pseudomonadota</taxon>
        <taxon>Gammaproteobacteria</taxon>
        <taxon>Alteromonadales</taxon>
        <taxon>Alteromonadaceae</taxon>
        <taxon>Paraglaciecola</taxon>
    </lineage>
</organism>
<dbReference type="InterPro" id="IPR012373">
    <property type="entry name" value="Ferrdict_sens_TM"/>
</dbReference>
<evidence type="ECO:0000259" key="3">
    <source>
        <dbReference type="Pfam" id="PF16344"/>
    </source>
</evidence>
<keyword evidence="1" id="KW-1133">Transmembrane helix</keyword>
<feature type="transmembrane region" description="Helical" evidence="1">
    <location>
        <begin position="88"/>
        <end position="107"/>
    </location>
</feature>
<dbReference type="RefSeq" id="WP_007616131.1">
    <property type="nucleotide sequence ID" value="NZ_BAEO01000006.1"/>
</dbReference>
<dbReference type="InterPro" id="IPR032508">
    <property type="entry name" value="FecR_C"/>
</dbReference>
<dbReference type="STRING" id="493475.GARC_0386"/>
<evidence type="ECO:0000313" key="4">
    <source>
        <dbReference type="EMBL" id="GAC17368.1"/>
    </source>
</evidence>
<keyword evidence="5" id="KW-1185">Reference proteome</keyword>
<name>K6YL84_9ALTE</name>
<sequence>MNNIRAFSNKQDIQQQACEWISRFDRGLSETEELAFAEWVNISKTHRQCLFEFAQTWDELSVLNELNTLFPLRDSHHRQTNTFSKRTNMNIAASLAFVLISCFAWLVNTQLMSSMDDPSLVVLEAETNVGEHRELSLADGSVIHLNTNSQVSIDFSDTHRDIHLIRGEAHFDVAHDEQRPFIVTAGDNTVTAVGTAFNVQITNPHELELLVTDGKVLVKNQQEINSIPTIAESLHPLDGNGELIVAGQKALINQQSIQQQTLSNEQVQSDLAWQQGMLVFHGEPLAEALQEISRYTSITFTLADEQVKQRRVAGYFKAGDIQGLLFALENNFNIVYSKRDNQTIVLSSGS</sequence>
<reference evidence="4 5" key="1">
    <citation type="journal article" date="2017" name="Antonie Van Leeuwenhoek">
        <title>Rhizobium rhizosphaerae sp. nov., a novel species isolated from rice rhizosphere.</title>
        <authorList>
            <person name="Zhao J.J."/>
            <person name="Zhang J."/>
            <person name="Zhang R.J."/>
            <person name="Zhang C.W."/>
            <person name="Yin H.Q."/>
            <person name="Zhang X.X."/>
        </authorList>
    </citation>
    <scope>NUCLEOTIDE SEQUENCE [LARGE SCALE GENOMIC DNA]</scope>
    <source>
        <strain evidence="4 5">BSs20135</strain>
    </source>
</reference>
<dbReference type="OrthoDB" id="9771237at2"/>
<feature type="domain" description="FecR protein" evidence="2">
    <location>
        <begin position="126"/>
        <end position="216"/>
    </location>
</feature>
<keyword evidence="1 4" id="KW-0812">Transmembrane</keyword>
<dbReference type="Pfam" id="PF04773">
    <property type="entry name" value="FecR"/>
    <property type="match status" value="1"/>
</dbReference>
<dbReference type="PANTHER" id="PTHR30273:SF2">
    <property type="entry name" value="PROTEIN FECR"/>
    <property type="match status" value="1"/>
</dbReference>
<gene>
    <name evidence="4" type="primary">fecR</name>
    <name evidence="4" type="ORF">GARC_0386</name>
</gene>
<dbReference type="InterPro" id="IPR006860">
    <property type="entry name" value="FecR"/>
</dbReference>
<evidence type="ECO:0000313" key="5">
    <source>
        <dbReference type="Proteomes" id="UP000006327"/>
    </source>
</evidence>
<feature type="domain" description="Protein FecR C-terminal" evidence="3">
    <location>
        <begin position="278"/>
        <end position="344"/>
    </location>
</feature>
<dbReference type="GO" id="GO:0016989">
    <property type="term" value="F:sigma factor antagonist activity"/>
    <property type="evidence" value="ECO:0007669"/>
    <property type="project" value="TreeGrafter"/>
</dbReference>
<dbReference type="EMBL" id="BAEO01000006">
    <property type="protein sequence ID" value="GAC17368.1"/>
    <property type="molecule type" value="Genomic_DNA"/>
</dbReference>
<dbReference type="eggNOG" id="COG3712">
    <property type="taxonomic scope" value="Bacteria"/>
</dbReference>
<dbReference type="PANTHER" id="PTHR30273">
    <property type="entry name" value="PERIPLASMIC SIGNAL SENSOR AND SIGMA FACTOR ACTIVATOR FECR-RELATED"/>
    <property type="match status" value="1"/>
</dbReference>